<dbReference type="GO" id="GO:0048870">
    <property type="term" value="P:cell motility"/>
    <property type="evidence" value="ECO:0007669"/>
    <property type="project" value="InterPro"/>
</dbReference>
<feature type="compositionally biased region" description="Basic and acidic residues" evidence="2">
    <location>
        <begin position="1"/>
        <end position="11"/>
    </location>
</feature>
<gene>
    <name evidence="4" type="ORF">ADEAN_000435600</name>
</gene>
<accession>S9VRK7</accession>
<dbReference type="GO" id="GO:0005794">
    <property type="term" value="C:Golgi apparatus"/>
    <property type="evidence" value="ECO:0007669"/>
    <property type="project" value="TreeGrafter"/>
</dbReference>
<proteinExistence type="predicted"/>
<dbReference type="PANTHER" id="PTHR31543">
    <property type="entry name" value="DYNEIN REGULATORY COMPLEX SUBUNIT 4"/>
    <property type="match status" value="1"/>
</dbReference>
<evidence type="ECO:0000256" key="1">
    <source>
        <dbReference type="SAM" id="Coils"/>
    </source>
</evidence>
<dbReference type="InterPro" id="IPR039308">
    <property type="entry name" value="GAS8"/>
</dbReference>
<evidence type="ECO:0000313" key="5">
    <source>
        <dbReference type="Proteomes" id="UP000515908"/>
    </source>
</evidence>
<dbReference type="GO" id="GO:0031267">
    <property type="term" value="F:small GTPase binding"/>
    <property type="evidence" value="ECO:0007669"/>
    <property type="project" value="InterPro"/>
</dbReference>
<dbReference type="GO" id="GO:0031514">
    <property type="term" value="C:motile cilium"/>
    <property type="evidence" value="ECO:0007669"/>
    <property type="project" value="InterPro"/>
</dbReference>
<dbReference type="InterPro" id="IPR025593">
    <property type="entry name" value="GAS8_dom"/>
</dbReference>
<reference evidence="4 5" key="1">
    <citation type="submission" date="2020-08" db="EMBL/GenBank/DDBJ databases">
        <authorList>
            <person name="Newling K."/>
            <person name="Davey J."/>
            <person name="Forrester S."/>
        </authorList>
    </citation>
    <scope>NUCLEOTIDE SEQUENCE [LARGE SCALE GENOMIC DNA]</scope>
    <source>
        <strain evidence="5">Crithidia deanei Carvalho (ATCC PRA-265)</strain>
    </source>
</reference>
<feature type="coiled-coil region" evidence="1">
    <location>
        <begin position="410"/>
        <end position="444"/>
    </location>
</feature>
<keyword evidence="1" id="KW-0175">Coiled coil</keyword>
<feature type="compositionally biased region" description="Basic and acidic residues" evidence="2">
    <location>
        <begin position="24"/>
        <end position="40"/>
    </location>
</feature>
<protein>
    <submittedName>
        <fullName evidence="4">Growth-arrest specific micro-tubule binding, putative</fullName>
    </submittedName>
</protein>
<dbReference type="AlphaFoldDB" id="S9VRK7"/>
<evidence type="ECO:0000313" key="4">
    <source>
        <dbReference type="EMBL" id="CAD2216878.1"/>
    </source>
</evidence>
<feature type="domain" description="Growth arrest-specific protein 8" evidence="3">
    <location>
        <begin position="246"/>
        <end position="445"/>
    </location>
</feature>
<dbReference type="EMBL" id="LR877151">
    <property type="protein sequence ID" value="CAD2216878.1"/>
    <property type="molecule type" value="Genomic_DNA"/>
</dbReference>
<evidence type="ECO:0000259" key="3">
    <source>
        <dbReference type="Pfam" id="PF13851"/>
    </source>
</evidence>
<feature type="compositionally biased region" description="Basic residues" evidence="2">
    <location>
        <begin position="12"/>
        <end position="23"/>
    </location>
</feature>
<dbReference type="Proteomes" id="UP000515908">
    <property type="component" value="Chromosome 07"/>
</dbReference>
<feature type="region of interest" description="Disordered" evidence="2">
    <location>
        <begin position="1"/>
        <end position="54"/>
    </location>
</feature>
<dbReference type="Pfam" id="PF13851">
    <property type="entry name" value="GAS"/>
    <property type="match status" value="1"/>
</dbReference>
<dbReference type="GO" id="GO:0005874">
    <property type="term" value="C:microtubule"/>
    <property type="evidence" value="ECO:0007669"/>
    <property type="project" value="TreeGrafter"/>
</dbReference>
<organism evidence="4 5">
    <name type="scientific">Angomonas deanei</name>
    <dbReference type="NCBI Taxonomy" id="59799"/>
    <lineage>
        <taxon>Eukaryota</taxon>
        <taxon>Discoba</taxon>
        <taxon>Euglenozoa</taxon>
        <taxon>Kinetoplastea</taxon>
        <taxon>Metakinetoplastina</taxon>
        <taxon>Trypanosomatida</taxon>
        <taxon>Trypanosomatidae</taxon>
        <taxon>Strigomonadinae</taxon>
        <taxon>Angomonas</taxon>
    </lineage>
</organism>
<feature type="coiled-coil region" evidence="1">
    <location>
        <begin position="88"/>
        <end position="253"/>
    </location>
</feature>
<dbReference type="GO" id="GO:0008017">
    <property type="term" value="F:microtubule binding"/>
    <property type="evidence" value="ECO:0007669"/>
    <property type="project" value="InterPro"/>
</dbReference>
<sequence length="482" mass="56718">MPPKAKKDPGAKKSRSASAKKKGDKTTDKKAAGTDKKKSVAEAPAAPVIPPGETVDGREIWMATDALQKTKAMRNYFQLERDRILSFWDITKKDLEEQQDLLREKEQEKTEMAERQEVELKVFKAKIRHLLYENQLHLSNLKEEAERALKSKEEEYRALERIARDQLRGAKVVDRETEVRQLEQQRALVTQQDKEIAEQQAQFEREIKEIHTTYESKLKTLREDMDRARREEIDKIEKRKEQHATELRDMHERTFKEMKDYFGEITSNNLETIRTLKDEVYARKRTETHNQKAMYEVALRNKKLTEPLAKAQKQKKDLETELEDYDVQKEKLRTLKDTTRDAEQEYKDLSWEHEVLTQRYAKLVEDRDIILKKYNTMLQDIQKKSAFRRVLLQKKLELVQSELEGRDAKLTELLKQANIDASEMKELEHKVHDLLSEKDHTIENLKMLLVRLTEKNEDIVASYEEYLHNNGVSGLGATATLK</sequence>
<keyword evidence="5" id="KW-1185">Reference proteome</keyword>
<dbReference type="OrthoDB" id="767661at2759"/>
<dbReference type="VEuPathDB" id="TriTrypDB:ADEAN_000435600"/>
<evidence type="ECO:0000256" key="2">
    <source>
        <dbReference type="SAM" id="MobiDB-lite"/>
    </source>
</evidence>
<dbReference type="PANTHER" id="PTHR31543:SF2">
    <property type="entry name" value="PROTEIN, PUTATIVE-RELATED"/>
    <property type="match status" value="1"/>
</dbReference>
<feature type="coiled-coil region" evidence="1">
    <location>
        <begin position="301"/>
        <end position="352"/>
    </location>
</feature>
<name>S9VRK7_9TRYP</name>